<dbReference type="GO" id="GO:0080120">
    <property type="term" value="P:CAAX-box protein maturation"/>
    <property type="evidence" value="ECO:0007669"/>
    <property type="project" value="UniProtKB-ARBA"/>
</dbReference>
<evidence type="ECO:0000259" key="2">
    <source>
        <dbReference type="Pfam" id="PF02517"/>
    </source>
</evidence>
<accession>A0A6I4P1D8</accession>
<feature type="transmembrane region" description="Helical" evidence="1">
    <location>
        <begin position="290"/>
        <end position="311"/>
    </location>
</feature>
<dbReference type="InterPro" id="IPR003675">
    <property type="entry name" value="Rce1/LyrA-like_dom"/>
</dbReference>
<dbReference type="EMBL" id="WSTA01000057">
    <property type="protein sequence ID" value="MWB99352.1"/>
    <property type="molecule type" value="Genomic_DNA"/>
</dbReference>
<evidence type="ECO:0000313" key="4">
    <source>
        <dbReference type="Proteomes" id="UP000438182"/>
    </source>
</evidence>
<keyword evidence="3" id="KW-0378">Hydrolase</keyword>
<feature type="transmembrane region" description="Helical" evidence="1">
    <location>
        <begin position="132"/>
        <end position="158"/>
    </location>
</feature>
<sequence length="340" mass="35587">MPPAAPAQPPAPVRRQLPADAVHGGLAFHRLVFARKRFGWWTPLVVGVLGFAFYLVPIGLAAVAIGVLVIADPAIADWLARQTGALDVTDPAGLLFALGSIALMLPAYLAASRIVNGPKTGFASSAFGRLRWRWLLACTGAAALVVLLIAAVTLLLPAEWAEVAAEPAELVAPAENPHLVAGIVVILLVVPFQAAAEEYVFRGYLMQSIGRWLKHPAFAILLPVPLFVAGHAYDLLGLSAIAVFAIASGWLTWRTGGLEAAIGVHVVNNLFAFLLGSAGLADPDAQSQGLASTLVSVVQAGVFVLVVEVLYRRGERRGALRRTVVLTAPPTTAGPVPSPA</sequence>
<feature type="transmembrane region" description="Helical" evidence="1">
    <location>
        <begin position="38"/>
        <end position="71"/>
    </location>
</feature>
<evidence type="ECO:0000313" key="3">
    <source>
        <dbReference type="EMBL" id="MWB99352.1"/>
    </source>
</evidence>
<keyword evidence="3" id="KW-0645">Protease</keyword>
<dbReference type="InterPro" id="IPR052710">
    <property type="entry name" value="CAAX_protease"/>
</dbReference>
<feature type="transmembrane region" description="Helical" evidence="1">
    <location>
        <begin position="178"/>
        <end position="200"/>
    </location>
</feature>
<dbReference type="PANTHER" id="PTHR36435:SF1">
    <property type="entry name" value="CAAX AMINO TERMINAL PROTEASE FAMILY PROTEIN"/>
    <property type="match status" value="1"/>
</dbReference>
<dbReference type="GO" id="GO:0008237">
    <property type="term" value="F:metallopeptidase activity"/>
    <property type="evidence" value="ECO:0007669"/>
    <property type="project" value="UniProtKB-KW"/>
</dbReference>
<feature type="domain" description="CAAX prenyl protease 2/Lysostaphin resistance protein A-like" evidence="2">
    <location>
        <begin position="183"/>
        <end position="271"/>
    </location>
</feature>
<keyword evidence="1" id="KW-0812">Transmembrane</keyword>
<proteinExistence type="predicted"/>
<reference evidence="3 4" key="1">
    <citation type="submission" date="2019-12" db="EMBL/GenBank/DDBJ databases">
        <authorList>
            <person name="Kim Y.S."/>
        </authorList>
    </citation>
    <scope>NUCLEOTIDE SEQUENCE [LARGE SCALE GENOMIC DNA]</scope>
    <source>
        <strain evidence="3 4">MMS17-SY077</strain>
    </source>
</reference>
<name>A0A6I4P1D8_9MICO</name>
<feature type="transmembrane region" description="Helical" evidence="1">
    <location>
        <begin position="212"/>
        <end position="229"/>
    </location>
</feature>
<keyword evidence="1" id="KW-1133">Transmembrane helix</keyword>
<feature type="transmembrane region" description="Helical" evidence="1">
    <location>
        <begin position="260"/>
        <end position="278"/>
    </location>
</feature>
<keyword evidence="3" id="KW-0482">Metalloprotease</keyword>
<comment type="caution">
    <text evidence="3">The sequence shown here is derived from an EMBL/GenBank/DDBJ whole genome shotgun (WGS) entry which is preliminary data.</text>
</comment>
<dbReference type="GO" id="GO:0006508">
    <property type="term" value="P:proteolysis"/>
    <property type="evidence" value="ECO:0007669"/>
    <property type="project" value="UniProtKB-KW"/>
</dbReference>
<dbReference type="Pfam" id="PF02517">
    <property type="entry name" value="Rce1-like"/>
    <property type="match status" value="1"/>
</dbReference>
<keyword evidence="4" id="KW-1185">Reference proteome</keyword>
<organism evidence="3 4">
    <name type="scientific">Agromyces seonyuensis</name>
    <dbReference type="NCBI Taxonomy" id="2662446"/>
    <lineage>
        <taxon>Bacteria</taxon>
        <taxon>Bacillati</taxon>
        <taxon>Actinomycetota</taxon>
        <taxon>Actinomycetes</taxon>
        <taxon>Micrococcales</taxon>
        <taxon>Microbacteriaceae</taxon>
        <taxon>Agromyces</taxon>
    </lineage>
</organism>
<keyword evidence="1" id="KW-0472">Membrane</keyword>
<gene>
    <name evidence="3" type="ORF">GB864_12445</name>
</gene>
<evidence type="ECO:0000256" key="1">
    <source>
        <dbReference type="SAM" id="Phobius"/>
    </source>
</evidence>
<dbReference type="PANTHER" id="PTHR36435">
    <property type="entry name" value="SLR1288 PROTEIN"/>
    <property type="match status" value="1"/>
</dbReference>
<protein>
    <submittedName>
        <fullName evidence="3">CPBP family intramembrane metalloprotease</fullName>
    </submittedName>
</protein>
<dbReference type="AlphaFoldDB" id="A0A6I4P1D8"/>
<feature type="transmembrane region" description="Helical" evidence="1">
    <location>
        <begin position="91"/>
        <end position="111"/>
    </location>
</feature>
<dbReference type="GO" id="GO:0004175">
    <property type="term" value="F:endopeptidase activity"/>
    <property type="evidence" value="ECO:0007669"/>
    <property type="project" value="UniProtKB-ARBA"/>
</dbReference>
<dbReference type="Proteomes" id="UP000438182">
    <property type="component" value="Unassembled WGS sequence"/>
</dbReference>
<feature type="transmembrane region" description="Helical" evidence="1">
    <location>
        <begin position="235"/>
        <end position="253"/>
    </location>
</feature>